<reference evidence="2 3" key="1">
    <citation type="submission" date="2019-04" db="EMBL/GenBank/DDBJ databases">
        <title>An improved genome assembly and genetic linkage map for asparagus bean, Vigna unguiculata ssp. sesquipedialis.</title>
        <authorList>
            <person name="Xia Q."/>
            <person name="Zhang R."/>
            <person name="Dong Y."/>
        </authorList>
    </citation>
    <scope>NUCLEOTIDE SEQUENCE [LARGE SCALE GENOMIC DNA]</scope>
    <source>
        <tissue evidence="2">Leaf</tissue>
    </source>
</reference>
<feature type="region of interest" description="Disordered" evidence="1">
    <location>
        <begin position="23"/>
        <end position="98"/>
    </location>
</feature>
<dbReference type="EMBL" id="CP039347">
    <property type="protein sequence ID" value="QCD86394.1"/>
    <property type="molecule type" value="Genomic_DNA"/>
</dbReference>
<keyword evidence="3" id="KW-1185">Reference proteome</keyword>
<feature type="compositionally biased region" description="Basic and acidic residues" evidence="1">
    <location>
        <begin position="67"/>
        <end position="82"/>
    </location>
</feature>
<dbReference type="AlphaFoldDB" id="A0A4D6LDP8"/>
<organism evidence="2 3">
    <name type="scientific">Vigna unguiculata</name>
    <name type="common">Cowpea</name>
    <dbReference type="NCBI Taxonomy" id="3917"/>
    <lineage>
        <taxon>Eukaryota</taxon>
        <taxon>Viridiplantae</taxon>
        <taxon>Streptophyta</taxon>
        <taxon>Embryophyta</taxon>
        <taxon>Tracheophyta</taxon>
        <taxon>Spermatophyta</taxon>
        <taxon>Magnoliopsida</taxon>
        <taxon>eudicotyledons</taxon>
        <taxon>Gunneridae</taxon>
        <taxon>Pentapetalae</taxon>
        <taxon>rosids</taxon>
        <taxon>fabids</taxon>
        <taxon>Fabales</taxon>
        <taxon>Fabaceae</taxon>
        <taxon>Papilionoideae</taxon>
        <taxon>50 kb inversion clade</taxon>
        <taxon>NPAAA clade</taxon>
        <taxon>indigoferoid/millettioid clade</taxon>
        <taxon>Phaseoleae</taxon>
        <taxon>Vigna</taxon>
    </lineage>
</organism>
<accession>A0A4D6LDP8</accession>
<gene>
    <name evidence="2" type="ORF">DEO72_LG3g915</name>
</gene>
<evidence type="ECO:0000256" key="1">
    <source>
        <dbReference type="SAM" id="MobiDB-lite"/>
    </source>
</evidence>
<evidence type="ECO:0000313" key="3">
    <source>
        <dbReference type="Proteomes" id="UP000501690"/>
    </source>
</evidence>
<dbReference type="Proteomes" id="UP000501690">
    <property type="component" value="Linkage Group LG3"/>
</dbReference>
<protein>
    <submittedName>
        <fullName evidence="2">Uncharacterized protein</fullName>
    </submittedName>
</protein>
<evidence type="ECO:0000313" key="2">
    <source>
        <dbReference type="EMBL" id="QCD86394.1"/>
    </source>
</evidence>
<name>A0A4D6LDP8_VIGUN</name>
<proteinExistence type="predicted"/>
<feature type="compositionally biased region" description="Basic residues" evidence="1">
    <location>
        <begin position="89"/>
        <end position="98"/>
    </location>
</feature>
<sequence length="98" mass="11702">MQFLRQPPLQQQLHHLHSRLHLRDSYQQRHSGNDNRSFTTIFEQEPRRNPSAPANRATTSSHHHLRTVADREGRKTQHREGDEQPLNFHRSKNVKQQQ</sequence>
<feature type="compositionally biased region" description="Basic and acidic residues" evidence="1">
    <location>
        <begin position="23"/>
        <end position="33"/>
    </location>
</feature>